<evidence type="ECO:0000313" key="2">
    <source>
        <dbReference type="Proteomes" id="UP001055125"/>
    </source>
</evidence>
<sequence>MRWKPAHDAHAIERVSLSLQFPEPIPSKPWQTLLNAAALEFPAAGFNVTLEEVEINIGQFAGGPGMRIPIAGAPGFAVGPGQMVQAPIAGRSFQRVVSNEVREEITLSRNGFAYAAVRYDGWASYRERAMSLLARCIDTTLPLVNLQLVKLEYWDRFVFQGPREEVDYAELLRRHSPYLPSFPYGSNQLWHSHVGLFVPSGTSARRLLNLNVDVLDLADNTGTTAEAPTPVGKRSVGIYSLAQDTFSSDGSPSDRSGLVSSFEGMHTILKVALAEVITPEASSRISLNPQAPA</sequence>
<organism evidence="1 2">
    <name type="scientific">Methylobacterium iners</name>
    <dbReference type="NCBI Taxonomy" id="418707"/>
    <lineage>
        <taxon>Bacteria</taxon>
        <taxon>Pseudomonadati</taxon>
        <taxon>Pseudomonadota</taxon>
        <taxon>Alphaproteobacteria</taxon>
        <taxon>Hyphomicrobiales</taxon>
        <taxon>Methylobacteriaceae</taxon>
        <taxon>Methylobacterium</taxon>
    </lineage>
</organism>
<name>A0ABQ4S385_9HYPH</name>
<dbReference type="InterPro" id="IPR026349">
    <property type="entry name" value="CHP04255"/>
</dbReference>
<evidence type="ECO:0000313" key="1">
    <source>
        <dbReference type="EMBL" id="GJD96913.1"/>
    </source>
</evidence>
<evidence type="ECO:0008006" key="3">
    <source>
        <dbReference type="Google" id="ProtNLM"/>
    </source>
</evidence>
<reference evidence="1" key="1">
    <citation type="journal article" date="2021" name="Front. Microbiol.">
        <title>Comprehensive Comparative Genomics and Phenotyping of Methylobacterium Species.</title>
        <authorList>
            <person name="Alessa O."/>
            <person name="Ogura Y."/>
            <person name="Fujitani Y."/>
            <person name="Takami H."/>
            <person name="Hayashi T."/>
            <person name="Sahin N."/>
            <person name="Tani A."/>
        </authorList>
    </citation>
    <scope>NUCLEOTIDE SEQUENCE</scope>
    <source>
        <strain evidence="1">DSM 19015</strain>
    </source>
</reference>
<gene>
    <name evidence="1" type="ORF">OCOJLMKI_4140</name>
</gene>
<dbReference type="NCBIfam" id="TIGR04255">
    <property type="entry name" value="sporadTIGR04255"/>
    <property type="match status" value="1"/>
</dbReference>
<proteinExistence type="predicted"/>
<accession>A0ABQ4S385</accession>
<dbReference type="RefSeq" id="WP_238246006.1">
    <property type="nucleotide sequence ID" value="NZ_BPQP01000072.1"/>
</dbReference>
<keyword evidence="2" id="KW-1185">Reference proteome</keyword>
<dbReference type="EMBL" id="BPQP01000072">
    <property type="protein sequence ID" value="GJD96913.1"/>
    <property type="molecule type" value="Genomic_DNA"/>
</dbReference>
<dbReference type="Proteomes" id="UP001055125">
    <property type="component" value="Unassembled WGS sequence"/>
</dbReference>
<reference evidence="1" key="2">
    <citation type="submission" date="2021-08" db="EMBL/GenBank/DDBJ databases">
        <authorList>
            <person name="Tani A."/>
            <person name="Ola A."/>
            <person name="Ogura Y."/>
            <person name="Katsura K."/>
            <person name="Hayashi T."/>
        </authorList>
    </citation>
    <scope>NUCLEOTIDE SEQUENCE</scope>
    <source>
        <strain evidence="1">DSM 19015</strain>
    </source>
</reference>
<protein>
    <recommendedName>
        <fullName evidence="3">TIGR04255 family protein</fullName>
    </recommendedName>
</protein>
<comment type="caution">
    <text evidence="1">The sequence shown here is derived from an EMBL/GenBank/DDBJ whole genome shotgun (WGS) entry which is preliminary data.</text>
</comment>